<keyword evidence="1 4" id="KW-0489">Methyltransferase</keyword>
<dbReference type="AlphaFoldDB" id="A0A1L9B2X5"/>
<dbReference type="GO" id="GO:0032259">
    <property type="term" value="P:methylation"/>
    <property type="evidence" value="ECO:0007669"/>
    <property type="project" value="UniProtKB-KW"/>
</dbReference>
<dbReference type="SUPFAM" id="SSF53335">
    <property type="entry name" value="S-adenosyl-L-methionine-dependent methyltransferases"/>
    <property type="match status" value="1"/>
</dbReference>
<dbReference type="STRING" id="83449.BON30_33150"/>
<name>A0A1L9B2X5_9BACT</name>
<dbReference type="CDD" id="cd02440">
    <property type="entry name" value="AdoMet_MTases"/>
    <property type="match status" value="1"/>
</dbReference>
<dbReference type="PANTHER" id="PTHR43861">
    <property type="entry name" value="TRANS-ACONITATE 2-METHYLTRANSFERASE-RELATED"/>
    <property type="match status" value="1"/>
</dbReference>
<evidence type="ECO:0000313" key="5">
    <source>
        <dbReference type="Proteomes" id="UP000182229"/>
    </source>
</evidence>
<dbReference type="PANTHER" id="PTHR43861:SF1">
    <property type="entry name" value="TRANS-ACONITATE 2-METHYLTRANSFERASE"/>
    <property type="match status" value="1"/>
</dbReference>
<dbReference type="Proteomes" id="UP000182229">
    <property type="component" value="Unassembled WGS sequence"/>
</dbReference>
<keyword evidence="2 4" id="KW-0808">Transferase</keyword>
<dbReference type="Gene3D" id="3.40.50.150">
    <property type="entry name" value="Vaccinia Virus protein VP39"/>
    <property type="match status" value="1"/>
</dbReference>
<dbReference type="RefSeq" id="WP_071902486.1">
    <property type="nucleotide sequence ID" value="NZ_MPIN01000010.1"/>
</dbReference>
<sequence>MFHPKGPGLGELLHQGLQSVERGYDLLAPKFDYTPFRTPEDVLTASIALAGAPRSVERALDVCCGTGAALRHLRPLCRQDVVGVDLSQGMLDEARRHLAHAPGEARVELVRGDALALPWREAFDLVTSFGAFGHILERDEPRLVEGIHQALRPGGRFLFVTADRPSPWRPGYWMARAFNAAMHVRNSLWRPPFVMYYLTFLLPRARSLLEAQGFHLAVHRDALPERYSRAGLCVVVATRA</sequence>
<feature type="domain" description="Methyltransferase" evidence="3">
    <location>
        <begin position="60"/>
        <end position="155"/>
    </location>
</feature>
<protein>
    <submittedName>
        <fullName evidence="4">SAM-dependent methyltransferase</fullName>
    </submittedName>
</protein>
<gene>
    <name evidence="4" type="ORF">BON30_33150</name>
</gene>
<keyword evidence="5" id="KW-1185">Reference proteome</keyword>
<evidence type="ECO:0000256" key="1">
    <source>
        <dbReference type="ARBA" id="ARBA00022603"/>
    </source>
</evidence>
<evidence type="ECO:0000256" key="2">
    <source>
        <dbReference type="ARBA" id="ARBA00022679"/>
    </source>
</evidence>
<organism evidence="4 5">
    <name type="scientific">Cystobacter ferrugineus</name>
    <dbReference type="NCBI Taxonomy" id="83449"/>
    <lineage>
        <taxon>Bacteria</taxon>
        <taxon>Pseudomonadati</taxon>
        <taxon>Myxococcota</taxon>
        <taxon>Myxococcia</taxon>
        <taxon>Myxococcales</taxon>
        <taxon>Cystobacterineae</taxon>
        <taxon>Archangiaceae</taxon>
        <taxon>Cystobacter</taxon>
    </lineage>
</organism>
<reference evidence="5" key="1">
    <citation type="submission" date="2016-11" db="EMBL/GenBank/DDBJ databases">
        <authorList>
            <person name="Shukria A."/>
            <person name="Stevens D.C."/>
        </authorList>
    </citation>
    <scope>NUCLEOTIDE SEQUENCE [LARGE SCALE GENOMIC DNA]</scope>
    <source>
        <strain evidence="5">Cbfe23</strain>
    </source>
</reference>
<comment type="caution">
    <text evidence="4">The sequence shown here is derived from an EMBL/GenBank/DDBJ whole genome shotgun (WGS) entry which is preliminary data.</text>
</comment>
<dbReference type="InterPro" id="IPR029063">
    <property type="entry name" value="SAM-dependent_MTases_sf"/>
</dbReference>
<dbReference type="GO" id="GO:0008168">
    <property type="term" value="F:methyltransferase activity"/>
    <property type="evidence" value="ECO:0007669"/>
    <property type="project" value="UniProtKB-KW"/>
</dbReference>
<reference evidence="4 5" key="2">
    <citation type="submission" date="2016-12" db="EMBL/GenBank/DDBJ databases">
        <title>Draft Genome Sequence of Cystobacter ferrugineus Strain Cbfe23.</title>
        <authorList>
            <person name="Akbar S."/>
            <person name="Dowd S.E."/>
            <person name="Stevens D.C."/>
        </authorList>
    </citation>
    <scope>NUCLEOTIDE SEQUENCE [LARGE SCALE GENOMIC DNA]</scope>
    <source>
        <strain evidence="4 5">Cbfe23</strain>
    </source>
</reference>
<dbReference type="EMBL" id="MPIN01000010">
    <property type="protein sequence ID" value="OJH36604.1"/>
    <property type="molecule type" value="Genomic_DNA"/>
</dbReference>
<evidence type="ECO:0000259" key="3">
    <source>
        <dbReference type="Pfam" id="PF13649"/>
    </source>
</evidence>
<accession>A0A1L9B2X5</accession>
<proteinExistence type="predicted"/>
<dbReference type="Pfam" id="PF13649">
    <property type="entry name" value="Methyltransf_25"/>
    <property type="match status" value="1"/>
</dbReference>
<dbReference type="InterPro" id="IPR041698">
    <property type="entry name" value="Methyltransf_25"/>
</dbReference>
<dbReference type="OrthoDB" id="9777638at2"/>
<evidence type="ECO:0000313" key="4">
    <source>
        <dbReference type="EMBL" id="OJH36604.1"/>
    </source>
</evidence>